<evidence type="ECO:0000313" key="4">
    <source>
        <dbReference type="Proteomes" id="UP000663877"/>
    </source>
</evidence>
<dbReference type="EMBL" id="CAJNOM010002023">
    <property type="protein sequence ID" value="CAF1624880.1"/>
    <property type="molecule type" value="Genomic_DNA"/>
</dbReference>
<evidence type="ECO:0000313" key="1">
    <source>
        <dbReference type="EMBL" id="CAF1432585.1"/>
    </source>
</evidence>
<dbReference type="AlphaFoldDB" id="A0A815NPZ1"/>
<dbReference type="Proteomes" id="UP000663832">
    <property type="component" value="Unassembled WGS sequence"/>
</dbReference>
<protein>
    <submittedName>
        <fullName evidence="1">Uncharacterized protein</fullName>
    </submittedName>
</protein>
<name>A0A815NPZ1_9BILA</name>
<gene>
    <name evidence="1" type="ORF">BJG266_LOCUS39427</name>
    <name evidence="2" type="ORF">QVE165_LOCUS56325</name>
</gene>
<evidence type="ECO:0000313" key="2">
    <source>
        <dbReference type="EMBL" id="CAF1624880.1"/>
    </source>
</evidence>
<organism evidence="1 4">
    <name type="scientific">Adineta steineri</name>
    <dbReference type="NCBI Taxonomy" id="433720"/>
    <lineage>
        <taxon>Eukaryota</taxon>
        <taxon>Metazoa</taxon>
        <taxon>Spiralia</taxon>
        <taxon>Gnathifera</taxon>
        <taxon>Rotifera</taxon>
        <taxon>Eurotatoria</taxon>
        <taxon>Bdelloidea</taxon>
        <taxon>Adinetida</taxon>
        <taxon>Adinetidae</taxon>
        <taxon>Adineta</taxon>
    </lineage>
</organism>
<keyword evidence="3" id="KW-1185">Reference proteome</keyword>
<comment type="caution">
    <text evidence="1">The sequence shown here is derived from an EMBL/GenBank/DDBJ whole genome shotgun (WGS) entry which is preliminary data.</text>
</comment>
<proteinExistence type="predicted"/>
<accession>A0A815NPZ1</accession>
<sequence length="223" mass="25655">MVLKGLHRYQEAVKHVLRAINIAQHNSESDQPLVQKYQQYLDEILLIPECSDLAKTKNSSGWTYPCLLVLQAAHQSRLHSILYDLTAGHLTPPCLHHEWFTMIKANEQVKSIVFEIPTNFVNERDRLLKDFSSIDQVESIYLLGKQLETKEERSDFSRSFCKVAIFCQDAEELAVRWALDTANQFRRLGGQCADAGNIDLARQYFQRGKDLYKGLAKIIDKTK</sequence>
<dbReference type="Proteomes" id="UP000663877">
    <property type="component" value="Unassembled WGS sequence"/>
</dbReference>
<evidence type="ECO:0000313" key="3">
    <source>
        <dbReference type="Proteomes" id="UP000663832"/>
    </source>
</evidence>
<dbReference type="EMBL" id="CAJNOI010001691">
    <property type="protein sequence ID" value="CAF1432585.1"/>
    <property type="molecule type" value="Genomic_DNA"/>
</dbReference>
<reference evidence="1" key="1">
    <citation type="submission" date="2021-02" db="EMBL/GenBank/DDBJ databases">
        <authorList>
            <person name="Nowell W R."/>
        </authorList>
    </citation>
    <scope>NUCLEOTIDE SEQUENCE</scope>
</reference>